<dbReference type="EMBL" id="BASG01000047">
    <property type="protein sequence ID" value="GAD15006.1"/>
    <property type="molecule type" value="Genomic_DNA"/>
</dbReference>
<dbReference type="SUPFAM" id="SSF52021">
    <property type="entry name" value="Carbamoyl phosphate synthetase, small subunit N-terminal domain"/>
    <property type="match status" value="1"/>
</dbReference>
<feature type="binding site" evidence="8">
    <location>
        <position position="226"/>
    </location>
    <ligand>
        <name>L-glutamine</name>
        <dbReference type="ChEBI" id="CHEBI:58359"/>
    </ligand>
</feature>
<proteinExistence type="inferred from homology"/>
<comment type="similarity">
    <text evidence="2 8">Belongs to the CarA family.</text>
</comment>
<dbReference type="PRINTS" id="PR00096">
    <property type="entry name" value="GATASE"/>
</dbReference>
<dbReference type="InterPro" id="IPR036480">
    <property type="entry name" value="CarbP_synth_ssu_N_sf"/>
</dbReference>
<dbReference type="SMART" id="SM01097">
    <property type="entry name" value="CPSase_sm_chain"/>
    <property type="match status" value="1"/>
</dbReference>
<evidence type="ECO:0000256" key="6">
    <source>
        <dbReference type="ARBA" id="ARBA00022962"/>
    </source>
</evidence>
<evidence type="ECO:0000256" key="4">
    <source>
        <dbReference type="ARBA" id="ARBA00022741"/>
    </source>
</evidence>
<dbReference type="InterPro" id="IPR017926">
    <property type="entry name" value="GATASE"/>
</dbReference>
<feature type="binding site" evidence="8">
    <location>
        <position position="228"/>
    </location>
    <ligand>
        <name>L-glutamine</name>
        <dbReference type="ChEBI" id="CHEBI:58359"/>
    </ligand>
</feature>
<keyword evidence="6 8" id="KW-0315">Glutamine amidotransferase</keyword>
<dbReference type="InterPro" id="IPR050472">
    <property type="entry name" value="Anth_synth/Amidotransfase"/>
</dbReference>
<dbReference type="PANTHER" id="PTHR43418:SF7">
    <property type="entry name" value="CARBAMOYL-PHOSPHATE SYNTHASE SMALL CHAIN"/>
    <property type="match status" value="1"/>
</dbReference>
<keyword evidence="8" id="KW-0055">Arginine biosynthesis</keyword>
<comment type="subunit">
    <text evidence="8">Composed of two chains; the small (or glutamine) chain promotes the hydrolysis of glutamine to ammonia, which is used by the large (or ammonia) chain to synthesize carbamoyl phosphate. Tetramer of heterodimers (alpha,beta)4.</text>
</comment>
<feature type="domain" description="Carbamoyl-phosphate synthase small subunit N-terminal" evidence="9">
    <location>
        <begin position="14"/>
        <end position="145"/>
    </location>
</feature>
<feature type="active site" evidence="8">
    <location>
        <position position="340"/>
    </location>
</feature>
<comment type="catalytic activity">
    <reaction evidence="7 8">
        <text>hydrogencarbonate + L-glutamine + 2 ATP + H2O = carbamoyl phosphate + L-glutamate + 2 ADP + phosphate + 2 H(+)</text>
        <dbReference type="Rhea" id="RHEA:18633"/>
        <dbReference type="ChEBI" id="CHEBI:15377"/>
        <dbReference type="ChEBI" id="CHEBI:15378"/>
        <dbReference type="ChEBI" id="CHEBI:17544"/>
        <dbReference type="ChEBI" id="CHEBI:29985"/>
        <dbReference type="ChEBI" id="CHEBI:30616"/>
        <dbReference type="ChEBI" id="CHEBI:43474"/>
        <dbReference type="ChEBI" id="CHEBI:58228"/>
        <dbReference type="ChEBI" id="CHEBI:58359"/>
        <dbReference type="ChEBI" id="CHEBI:456216"/>
        <dbReference type="EC" id="6.3.5.5"/>
    </reaction>
</comment>
<dbReference type="PANTHER" id="PTHR43418">
    <property type="entry name" value="MULTIFUNCTIONAL TRYPTOPHAN BIOSYNTHESIS PROTEIN-RELATED"/>
    <property type="match status" value="1"/>
</dbReference>
<keyword evidence="4 8" id="KW-0547">Nucleotide-binding</keyword>
<feature type="binding site" evidence="8">
    <location>
        <position position="295"/>
    </location>
    <ligand>
        <name>L-glutamine</name>
        <dbReference type="ChEBI" id="CHEBI:58359"/>
    </ligand>
</feature>
<evidence type="ECO:0000256" key="1">
    <source>
        <dbReference type="ARBA" id="ARBA00005077"/>
    </source>
</evidence>
<evidence type="ECO:0000256" key="2">
    <source>
        <dbReference type="ARBA" id="ARBA00007800"/>
    </source>
</evidence>
<evidence type="ECO:0000259" key="9">
    <source>
        <dbReference type="SMART" id="SM01097"/>
    </source>
</evidence>
<dbReference type="EC" id="6.3.5.5" evidence="8"/>
<dbReference type="SUPFAM" id="SSF52317">
    <property type="entry name" value="Class I glutamine amidotransferase-like"/>
    <property type="match status" value="1"/>
</dbReference>
<dbReference type="CDD" id="cd01744">
    <property type="entry name" value="GATase1_CPSase"/>
    <property type="match status" value="1"/>
</dbReference>
<keyword evidence="8" id="KW-0665">Pyrimidine biosynthesis</keyword>
<evidence type="ECO:0000256" key="7">
    <source>
        <dbReference type="ARBA" id="ARBA00048816"/>
    </source>
</evidence>
<dbReference type="InterPro" id="IPR029062">
    <property type="entry name" value="Class_I_gatase-like"/>
</dbReference>
<sequence>MNGYKNSNDEVAPMKAYLHVASGKTFSGELAAPLEEKVSGEIVFFTGMTGYQEVLTDPSYKNQIIVFTYPLIGNYGINEDDFESKRPHVEAVVVYEASGTGFHYGAKYSLAEYLQHWNIPLLTHVDTRALVKEIRTAGTMMAELSLSPIPAVADEEAAFPVRAVSTKTIETYGEAGPHLVLIDFGYKKSILQSLLARGCRVTVVPHDTAPEAIDALKPDGLVLSNGPGDPKQLSHQLPAIRQLIDRYPTLAICLGHQLVALAYGADTEKLRFGHRGANQPVWDAGKQKVMMTSQNHSYVVKEESLAGKPFDIRFINVNDGSVEGIVHRHKPILSVQYHPEAHPGPQDTGYIFDEFLQTVFKGENVYA</sequence>
<evidence type="ECO:0000313" key="10">
    <source>
        <dbReference type="EMBL" id="GAD15006.1"/>
    </source>
</evidence>
<feature type="region of interest" description="CPSase" evidence="8">
    <location>
        <begin position="1"/>
        <end position="177"/>
    </location>
</feature>
<comment type="catalytic activity">
    <reaction evidence="8">
        <text>L-glutamine + H2O = L-glutamate + NH4(+)</text>
        <dbReference type="Rhea" id="RHEA:15889"/>
        <dbReference type="ChEBI" id="CHEBI:15377"/>
        <dbReference type="ChEBI" id="CHEBI:28938"/>
        <dbReference type="ChEBI" id="CHEBI:29985"/>
        <dbReference type="ChEBI" id="CHEBI:58359"/>
    </reaction>
</comment>
<organism evidence="10 11">
    <name type="scientific">Geobacillus kaustophilus GBlys</name>
    <dbReference type="NCBI Taxonomy" id="1337888"/>
    <lineage>
        <taxon>Bacteria</taxon>
        <taxon>Bacillati</taxon>
        <taxon>Bacillota</taxon>
        <taxon>Bacilli</taxon>
        <taxon>Bacillales</taxon>
        <taxon>Anoxybacillaceae</taxon>
        <taxon>Geobacillus</taxon>
        <taxon>Geobacillus thermoleovorans group</taxon>
    </lineage>
</organism>
<dbReference type="GO" id="GO:0006541">
    <property type="term" value="P:glutamine metabolic process"/>
    <property type="evidence" value="ECO:0007669"/>
    <property type="project" value="InterPro"/>
</dbReference>
<dbReference type="GO" id="GO:0006207">
    <property type="term" value="P:'de novo' pyrimidine nucleobase biosynthetic process"/>
    <property type="evidence" value="ECO:0007669"/>
    <property type="project" value="InterPro"/>
</dbReference>
<comment type="pathway">
    <text evidence="8">Pyrimidine metabolism; UMP biosynthesis via de novo pathway; (S)-dihydroorotate from bicarbonate: step 1/3.</text>
</comment>
<evidence type="ECO:0000256" key="5">
    <source>
        <dbReference type="ARBA" id="ARBA00022840"/>
    </source>
</evidence>
<feature type="binding site" evidence="8">
    <location>
        <position position="59"/>
    </location>
    <ligand>
        <name>L-glutamine</name>
        <dbReference type="ChEBI" id="CHEBI:58359"/>
    </ligand>
</feature>
<reference evidence="11" key="1">
    <citation type="journal article" date="2013" name="Genome">
        <title>Draft Genome Sequence of Geobacillus kaustophilus GBlys, a Lysogenic Strain with Bacteriophage phiOH2.</title>
        <authorList>
            <person name="Doi K."/>
            <person name="Mori K."/>
            <person name="Martono H."/>
            <person name="Nagayoshi Y."/>
            <person name="Fujino Y."/>
            <person name="Tashiro K."/>
            <person name="Kuhara S."/>
            <person name="Ohshima T."/>
        </authorList>
    </citation>
    <scope>NUCLEOTIDE SEQUENCE [LARGE SCALE GENOMIC DNA]</scope>
    <source>
        <strain evidence="11">GBlys</strain>
    </source>
</reference>
<dbReference type="Gene3D" id="3.50.30.20">
    <property type="entry name" value="Carbamoyl-phosphate synthase small subunit, N-terminal domain"/>
    <property type="match status" value="1"/>
</dbReference>
<dbReference type="InterPro" id="IPR006274">
    <property type="entry name" value="CarbamoylP_synth_ssu"/>
</dbReference>
<evidence type="ECO:0000256" key="8">
    <source>
        <dbReference type="HAMAP-Rule" id="MF_01209"/>
    </source>
</evidence>
<protein>
    <recommendedName>
        <fullName evidence="8">Carbamoyl phosphate synthase small chain</fullName>
        <ecNumber evidence="8">6.3.5.5</ecNumber>
    </recommendedName>
    <alternativeName>
        <fullName evidence="8">Carbamoyl phosphate synthetase glutamine chain</fullName>
    </alternativeName>
</protein>
<dbReference type="PROSITE" id="PS51273">
    <property type="entry name" value="GATASE_TYPE_1"/>
    <property type="match status" value="1"/>
</dbReference>
<comment type="caution">
    <text evidence="8">Lacks conserved residue(s) required for the propagation of feature annotation.</text>
</comment>
<dbReference type="GO" id="GO:0005524">
    <property type="term" value="F:ATP binding"/>
    <property type="evidence" value="ECO:0007669"/>
    <property type="project" value="UniProtKB-UniRule"/>
</dbReference>
<dbReference type="NCBIfam" id="TIGR01368">
    <property type="entry name" value="CPSaseIIsmall"/>
    <property type="match status" value="1"/>
</dbReference>
<dbReference type="Pfam" id="PF00117">
    <property type="entry name" value="GATase"/>
    <property type="match status" value="1"/>
</dbReference>
<accession>U2WW18</accession>
<dbReference type="InterPro" id="IPR035686">
    <property type="entry name" value="CPSase_GATase1"/>
</dbReference>
<keyword evidence="8" id="KW-0028">Amino-acid biosynthesis</keyword>
<comment type="function">
    <text evidence="8">Small subunit of the glutamine-dependent carbamoyl phosphate synthetase (CPSase). CPSase catalyzes the formation of carbamoyl phosphate from the ammonia moiety of glutamine, carbonate, and phosphate donated by ATP, constituting the first step of 2 biosynthetic pathways, one leading to arginine and/or urea and the other to pyrimidine nucleotides. The small subunit (glutamine amidotransferase) binds and cleaves glutamine to supply the large subunit with the substrate ammonia.</text>
</comment>
<evidence type="ECO:0000313" key="11">
    <source>
        <dbReference type="Proteomes" id="UP000016424"/>
    </source>
</evidence>
<dbReference type="AlphaFoldDB" id="U2WW18"/>
<dbReference type="GO" id="GO:0004359">
    <property type="term" value="F:glutaminase activity"/>
    <property type="evidence" value="ECO:0007669"/>
    <property type="project" value="RHEA"/>
</dbReference>
<keyword evidence="3 8" id="KW-0436">Ligase</keyword>
<dbReference type="UniPathway" id="UPA00070">
    <property type="reaction ID" value="UER00115"/>
</dbReference>
<dbReference type="UniPathway" id="UPA00068">
    <property type="reaction ID" value="UER00171"/>
</dbReference>
<dbReference type="Proteomes" id="UP000016424">
    <property type="component" value="Unassembled WGS sequence"/>
</dbReference>
<dbReference type="GO" id="GO:0004088">
    <property type="term" value="F:carbamoyl-phosphate synthase (glutamine-hydrolyzing) activity"/>
    <property type="evidence" value="ECO:0007669"/>
    <property type="project" value="UniProtKB-UniRule"/>
</dbReference>
<dbReference type="GO" id="GO:0006526">
    <property type="term" value="P:L-arginine biosynthetic process"/>
    <property type="evidence" value="ECO:0007669"/>
    <property type="project" value="UniProtKB-UniRule"/>
</dbReference>
<gene>
    <name evidence="8" type="primary">carA</name>
    <name evidence="10" type="ORF">GBL_3223</name>
</gene>
<feature type="active site" description="Nucleophile" evidence="8">
    <location>
        <position position="253"/>
    </location>
</feature>
<dbReference type="PRINTS" id="PR00099">
    <property type="entry name" value="CPSGATASE"/>
</dbReference>
<feature type="binding site" evidence="8">
    <location>
        <position position="298"/>
    </location>
    <ligand>
        <name>L-glutamine</name>
        <dbReference type="ChEBI" id="CHEBI:58359"/>
    </ligand>
</feature>
<dbReference type="HAMAP" id="MF_01209">
    <property type="entry name" value="CPSase_S_chain"/>
    <property type="match status" value="1"/>
</dbReference>
<dbReference type="Pfam" id="PF00988">
    <property type="entry name" value="CPSase_sm_chain"/>
    <property type="match status" value="1"/>
</dbReference>
<dbReference type="GO" id="GO:0044205">
    <property type="term" value="P:'de novo' UMP biosynthetic process"/>
    <property type="evidence" value="ECO:0007669"/>
    <property type="project" value="UniProtKB-UniRule"/>
</dbReference>
<feature type="active site" evidence="8">
    <location>
        <position position="338"/>
    </location>
</feature>
<dbReference type="Gene3D" id="3.40.50.880">
    <property type="match status" value="1"/>
</dbReference>
<evidence type="ECO:0000256" key="3">
    <source>
        <dbReference type="ARBA" id="ARBA00022598"/>
    </source>
</evidence>
<comment type="pathway">
    <text evidence="1 8">Amino-acid biosynthesis; L-arginine biosynthesis; carbamoyl phosphate from bicarbonate: step 1/1.</text>
</comment>
<comment type="caution">
    <text evidence="10">The sequence shown here is derived from an EMBL/GenBank/DDBJ whole genome shotgun (WGS) entry which is preliminary data.</text>
</comment>
<dbReference type="NCBIfam" id="NF009475">
    <property type="entry name" value="PRK12838.1"/>
    <property type="match status" value="1"/>
</dbReference>
<feature type="binding site" evidence="8">
    <location>
        <position position="257"/>
    </location>
    <ligand>
        <name>L-glutamine</name>
        <dbReference type="ChEBI" id="CHEBI:58359"/>
    </ligand>
</feature>
<keyword evidence="5 8" id="KW-0067">ATP-binding</keyword>
<name>U2WW18_GEOKU</name>
<dbReference type="PRINTS" id="PR00097">
    <property type="entry name" value="ANTSNTHASEII"/>
</dbReference>
<dbReference type="InterPro" id="IPR002474">
    <property type="entry name" value="CarbamoylP_synth_ssu_N"/>
</dbReference>
<feature type="binding site" evidence="8">
    <location>
        <position position="254"/>
    </location>
    <ligand>
        <name>L-glutamine</name>
        <dbReference type="ChEBI" id="CHEBI:58359"/>
    </ligand>
</feature>